<keyword evidence="2" id="KW-1185">Reference proteome</keyword>
<dbReference type="EMBL" id="JANHNZ010000008">
    <property type="protein sequence ID" value="MCQ9210463.1"/>
    <property type="molecule type" value="Genomic_DNA"/>
</dbReference>
<dbReference type="RefSeq" id="WP_256945573.1">
    <property type="nucleotide sequence ID" value="NZ_JANHNZ010000008.1"/>
</dbReference>
<gene>
    <name evidence="1" type="ORF">NPA36_07855</name>
</gene>
<sequence length="270" mass="31337">MNVVRKKKKLDLSDKSFEYLSVEESQSSVCPLNIDIDRLDVEALLARSSECERYLMDRQTLALISIHGLGSQFSSLIFVASGQIFKSKETTSTILSRFEKQMGLPRQIVSTTYQHYLGRHYRSPYGIGQLLFFPKSSTSHRRHHHWFAYHHLLQYDYSHNQLLLHYPHQLTVTYEGNKRGATPYFTYLKNIMALKSMLAELMKTWLAMTIETSPHSLGRTFRQPVNDEESVVDGIEELFSTLSEKIRHEALKSVADDLGWELEDLEKMQE</sequence>
<reference evidence="1" key="2">
    <citation type="journal article" date="2023" name="Curr. Microbiol.">
        <title>Granulicatella seriolae sp. nov., a Novel Facultative Anaerobe Isolated from Yellowtail Marine Fish.</title>
        <authorList>
            <person name="Lee M."/>
            <person name="Choi Y.J."/>
            <person name="Farooq A."/>
            <person name="Jeong J.B."/>
            <person name="Jung M.Y."/>
        </authorList>
    </citation>
    <scope>NUCLEOTIDE SEQUENCE</scope>
    <source>
        <strain evidence="1">S8</strain>
    </source>
</reference>
<reference evidence="1" key="1">
    <citation type="submission" date="2022-07" db="EMBL/GenBank/DDBJ databases">
        <authorList>
            <person name="Jung M.-Y."/>
            <person name="Lee M."/>
        </authorList>
    </citation>
    <scope>NUCLEOTIDE SEQUENCE</scope>
    <source>
        <strain evidence="1">S8</strain>
    </source>
</reference>
<reference evidence="1" key="3">
    <citation type="journal article" date="2023" name="Microbiol. Resour. Announc.">
        <title>Draft Genome Sequence of Granulicatella sp. Strain S8, Isolated from a Marine Fish, Seriola quinqueradiata.</title>
        <authorList>
            <person name="Lee M."/>
            <person name="Farooq A."/>
            <person name="Jeong J.B."/>
            <person name="Jung M.Y."/>
        </authorList>
    </citation>
    <scope>NUCLEOTIDE SEQUENCE</scope>
    <source>
        <strain evidence="1">S8</strain>
    </source>
</reference>
<accession>A0ABT1WPJ2</accession>
<comment type="caution">
    <text evidence="1">The sequence shown here is derived from an EMBL/GenBank/DDBJ whole genome shotgun (WGS) entry which is preliminary data.</text>
</comment>
<dbReference type="Proteomes" id="UP001059480">
    <property type="component" value="Unassembled WGS sequence"/>
</dbReference>
<protein>
    <submittedName>
        <fullName evidence="1">Uncharacterized protein</fullName>
    </submittedName>
</protein>
<organism evidence="1 2">
    <name type="scientific">Granulicatella seriolae</name>
    <dbReference type="NCBI Taxonomy" id="2967226"/>
    <lineage>
        <taxon>Bacteria</taxon>
        <taxon>Bacillati</taxon>
        <taxon>Bacillota</taxon>
        <taxon>Bacilli</taxon>
        <taxon>Lactobacillales</taxon>
        <taxon>Carnobacteriaceae</taxon>
        <taxon>Granulicatella</taxon>
    </lineage>
</organism>
<name>A0ABT1WPJ2_9LACT</name>
<evidence type="ECO:0000313" key="1">
    <source>
        <dbReference type="EMBL" id="MCQ9210463.1"/>
    </source>
</evidence>
<proteinExistence type="predicted"/>
<evidence type="ECO:0000313" key="2">
    <source>
        <dbReference type="Proteomes" id="UP001059480"/>
    </source>
</evidence>